<gene>
    <name evidence="10" type="ORF">JOC48_002055</name>
</gene>
<dbReference type="PANTHER" id="PTHR34582">
    <property type="entry name" value="UPF0702 TRANSMEMBRANE PROTEIN YCAP"/>
    <property type="match status" value="1"/>
</dbReference>
<dbReference type="RefSeq" id="WP_204499333.1">
    <property type="nucleotide sequence ID" value="NZ_JAFBDR010000009.1"/>
</dbReference>
<evidence type="ECO:0000256" key="2">
    <source>
        <dbReference type="ARBA" id="ARBA00006448"/>
    </source>
</evidence>
<keyword evidence="3" id="KW-1003">Cell membrane</keyword>
<evidence type="ECO:0000256" key="1">
    <source>
        <dbReference type="ARBA" id="ARBA00004651"/>
    </source>
</evidence>
<feature type="transmembrane region" description="Helical" evidence="7">
    <location>
        <begin position="33"/>
        <end position="53"/>
    </location>
</feature>
<evidence type="ECO:0000259" key="9">
    <source>
        <dbReference type="Pfam" id="PF20730"/>
    </source>
</evidence>
<proteinExistence type="inferred from homology"/>
<feature type="domain" description="YetF-like N-terminal transmembrane" evidence="9">
    <location>
        <begin position="5"/>
        <end position="78"/>
    </location>
</feature>
<evidence type="ECO:0000256" key="6">
    <source>
        <dbReference type="ARBA" id="ARBA00023136"/>
    </source>
</evidence>
<dbReference type="InterPro" id="IPR023090">
    <property type="entry name" value="UPF0702_alpha/beta_dom_sf"/>
</dbReference>
<dbReference type="InterPro" id="IPR007353">
    <property type="entry name" value="DUF421"/>
</dbReference>
<dbReference type="PANTHER" id="PTHR34582:SF5">
    <property type="entry name" value="UPF0702 TRANSMEMBRANE PROTEIN YETF"/>
    <property type="match status" value="1"/>
</dbReference>
<dbReference type="Pfam" id="PF04239">
    <property type="entry name" value="DUF421"/>
    <property type="match status" value="1"/>
</dbReference>
<sequence length="225" mass="25610">MNTYGSIFIETFFGFFALLIISKVLGKTQISQLTAFDFISALIFGELVGNAIYDDKVGIKQIAFAVFLWGALLYVIEIFTQKFKATRSIFEGRPAIVIHQGKLQREVMKKNKLDINQLLTLLRAKNAFSIKEVEYAVLETDGTVSVLKKTFDQSPTRQDFNLLAKNVTLGFTLINDGQVIKDNLHEINKDEAWLKNELKKQKINAIEDVFYAEYKEGEALFAQTY</sequence>
<reference evidence="10 11" key="1">
    <citation type="submission" date="2021-01" db="EMBL/GenBank/DDBJ databases">
        <title>Genomic Encyclopedia of Type Strains, Phase IV (KMG-IV): sequencing the most valuable type-strain genomes for metagenomic binning, comparative biology and taxonomic classification.</title>
        <authorList>
            <person name="Goeker M."/>
        </authorList>
    </citation>
    <scope>NUCLEOTIDE SEQUENCE [LARGE SCALE GENOMIC DNA]</scope>
    <source>
        <strain evidence="10 11">DSM 23711</strain>
    </source>
</reference>
<dbReference type="Gene3D" id="3.30.240.20">
    <property type="entry name" value="bsu07140 like domains"/>
    <property type="match status" value="2"/>
</dbReference>
<evidence type="ECO:0000256" key="5">
    <source>
        <dbReference type="ARBA" id="ARBA00022989"/>
    </source>
</evidence>
<comment type="caution">
    <text evidence="10">The sequence shown here is derived from an EMBL/GenBank/DDBJ whole genome shotgun (WGS) entry which is preliminary data.</text>
</comment>
<evidence type="ECO:0000256" key="3">
    <source>
        <dbReference type="ARBA" id="ARBA00022475"/>
    </source>
</evidence>
<protein>
    <submittedName>
        <fullName evidence="10">Uncharacterized membrane protein YcaP (DUF421 family)</fullName>
    </submittedName>
</protein>
<dbReference type="Pfam" id="PF20730">
    <property type="entry name" value="YetF_N"/>
    <property type="match status" value="1"/>
</dbReference>
<feature type="domain" description="YetF C-terminal" evidence="8">
    <location>
        <begin position="81"/>
        <end position="215"/>
    </location>
</feature>
<evidence type="ECO:0000313" key="10">
    <source>
        <dbReference type="EMBL" id="MBM7571559.1"/>
    </source>
</evidence>
<feature type="transmembrane region" description="Helical" evidence="7">
    <location>
        <begin position="6"/>
        <end position="26"/>
    </location>
</feature>
<keyword evidence="11" id="KW-1185">Reference proteome</keyword>
<evidence type="ECO:0000256" key="4">
    <source>
        <dbReference type="ARBA" id="ARBA00022692"/>
    </source>
</evidence>
<evidence type="ECO:0000256" key="7">
    <source>
        <dbReference type="SAM" id="Phobius"/>
    </source>
</evidence>
<organism evidence="10 11">
    <name type="scientific">Aquibacillus albus</name>
    <dbReference type="NCBI Taxonomy" id="1168171"/>
    <lineage>
        <taxon>Bacteria</taxon>
        <taxon>Bacillati</taxon>
        <taxon>Bacillota</taxon>
        <taxon>Bacilli</taxon>
        <taxon>Bacillales</taxon>
        <taxon>Bacillaceae</taxon>
        <taxon>Aquibacillus</taxon>
    </lineage>
</organism>
<keyword evidence="4 7" id="KW-0812">Transmembrane</keyword>
<evidence type="ECO:0000313" key="11">
    <source>
        <dbReference type="Proteomes" id="UP001296943"/>
    </source>
</evidence>
<keyword evidence="5 7" id="KW-1133">Transmembrane helix</keyword>
<name>A0ABS2N0B5_9BACI</name>
<dbReference type="InterPro" id="IPR048454">
    <property type="entry name" value="YetF_N"/>
</dbReference>
<comment type="similarity">
    <text evidence="2">Belongs to the UPF0702 family.</text>
</comment>
<feature type="transmembrane region" description="Helical" evidence="7">
    <location>
        <begin position="59"/>
        <end position="79"/>
    </location>
</feature>
<dbReference type="EMBL" id="JAFBDR010000009">
    <property type="protein sequence ID" value="MBM7571559.1"/>
    <property type="molecule type" value="Genomic_DNA"/>
</dbReference>
<evidence type="ECO:0000259" key="8">
    <source>
        <dbReference type="Pfam" id="PF04239"/>
    </source>
</evidence>
<comment type="subcellular location">
    <subcellularLocation>
        <location evidence="1">Cell membrane</location>
        <topology evidence="1">Multi-pass membrane protein</topology>
    </subcellularLocation>
</comment>
<dbReference type="Proteomes" id="UP001296943">
    <property type="component" value="Unassembled WGS sequence"/>
</dbReference>
<keyword evidence="6 7" id="KW-0472">Membrane</keyword>
<accession>A0ABS2N0B5</accession>